<dbReference type="SUPFAM" id="SSF51338">
    <property type="entry name" value="Composite domain of metallo-dependent hydrolases"/>
    <property type="match status" value="1"/>
</dbReference>
<protein>
    <submittedName>
        <fullName evidence="2">Amidohydrolase family protein</fullName>
    </submittedName>
</protein>
<dbReference type="InterPro" id="IPR011059">
    <property type="entry name" value="Metal-dep_hydrolase_composite"/>
</dbReference>
<evidence type="ECO:0000259" key="1">
    <source>
        <dbReference type="Pfam" id="PF01979"/>
    </source>
</evidence>
<dbReference type="InterPro" id="IPR051781">
    <property type="entry name" value="Metallo-dep_Hydrolase"/>
</dbReference>
<dbReference type="EMBL" id="JBHSAY010000010">
    <property type="protein sequence ID" value="MFC4133354.1"/>
    <property type="molecule type" value="Genomic_DNA"/>
</dbReference>
<comment type="caution">
    <text evidence="2">The sequence shown here is derived from an EMBL/GenBank/DDBJ whole genome shotgun (WGS) entry which is preliminary data.</text>
</comment>
<reference evidence="3" key="1">
    <citation type="journal article" date="2019" name="Int. J. Syst. Evol. Microbiol.">
        <title>The Global Catalogue of Microorganisms (GCM) 10K type strain sequencing project: providing services to taxonomists for standard genome sequencing and annotation.</title>
        <authorList>
            <consortium name="The Broad Institute Genomics Platform"/>
            <consortium name="The Broad Institute Genome Sequencing Center for Infectious Disease"/>
            <person name="Wu L."/>
            <person name="Ma J."/>
        </authorList>
    </citation>
    <scope>NUCLEOTIDE SEQUENCE [LARGE SCALE GENOMIC DNA]</scope>
    <source>
        <strain evidence="3">CGMCC 4.7289</strain>
    </source>
</reference>
<evidence type="ECO:0000313" key="3">
    <source>
        <dbReference type="Proteomes" id="UP001595816"/>
    </source>
</evidence>
<evidence type="ECO:0000313" key="2">
    <source>
        <dbReference type="EMBL" id="MFC4133354.1"/>
    </source>
</evidence>
<dbReference type="InterPro" id="IPR032466">
    <property type="entry name" value="Metal_Hydrolase"/>
</dbReference>
<dbReference type="PANTHER" id="PTHR43135:SF3">
    <property type="entry name" value="ALPHA-D-RIBOSE 1-METHYLPHOSPHONATE 5-TRIPHOSPHATE DIPHOSPHATASE"/>
    <property type="match status" value="1"/>
</dbReference>
<accession>A0ABV8LS38</accession>
<dbReference type="Pfam" id="PF01979">
    <property type="entry name" value="Amidohydro_1"/>
    <property type="match status" value="1"/>
</dbReference>
<sequence length="384" mass="39753">MLALRAARLFDGEHAALLEQPVVLVEQGRIVAAASGLEPPVDAEVVDLGDVTLLPGLVDGHIHLTFDASADPVGRFDRVDDAELLAGARVAAERALQAGVTTVRDLGDRNYVTLGLRDDPTLPRILSAGPPITSMKGHCWFLGGEALGVDGVRRAVRERAERGVDVVKVMATGGELTAGTQPHLAQFGLAAMRAAVEEAHRAGLPITAHAHGAPGIFNAASAGFNSVEHCSFTTDTGASADAGVIQALLANGVTVSATLGHLPGFTLPPRIAALIPQLSGVFHQIREAGVPVVCSSDAGIGPAKPHDCLPYGAGEMVNLLGYTPVEALRSMTSRAADLCRVGNRVGRIQPGHDADLLAVAGDPLADVAALHDVVGVWRLGTRVR</sequence>
<gene>
    <name evidence="2" type="ORF">ACFOZ4_22315</name>
</gene>
<dbReference type="Gene3D" id="3.20.20.140">
    <property type="entry name" value="Metal-dependent hydrolases"/>
    <property type="match status" value="1"/>
</dbReference>
<name>A0ABV8LS38_9ACTN</name>
<dbReference type="Proteomes" id="UP001595816">
    <property type="component" value="Unassembled WGS sequence"/>
</dbReference>
<dbReference type="Gene3D" id="2.30.40.10">
    <property type="entry name" value="Urease, subunit C, domain 1"/>
    <property type="match status" value="1"/>
</dbReference>
<dbReference type="InterPro" id="IPR006680">
    <property type="entry name" value="Amidohydro-rel"/>
</dbReference>
<proteinExistence type="predicted"/>
<dbReference type="RefSeq" id="WP_253760849.1">
    <property type="nucleotide sequence ID" value="NZ_JAMZDZ010000001.1"/>
</dbReference>
<feature type="domain" description="Amidohydrolase-related" evidence="1">
    <location>
        <begin position="52"/>
        <end position="382"/>
    </location>
</feature>
<organism evidence="2 3">
    <name type="scientific">Hamadaea flava</name>
    <dbReference type="NCBI Taxonomy" id="1742688"/>
    <lineage>
        <taxon>Bacteria</taxon>
        <taxon>Bacillati</taxon>
        <taxon>Actinomycetota</taxon>
        <taxon>Actinomycetes</taxon>
        <taxon>Micromonosporales</taxon>
        <taxon>Micromonosporaceae</taxon>
        <taxon>Hamadaea</taxon>
    </lineage>
</organism>
<dbReference type="PANTHER" id="PTHR43135">
    <property type="entry name" value="ALPHA-D-RIBOSE 1-METHYLPHOSPHONATE 5-TRIPHOSPHATE DIPHOSPHATASE"/>
    <property type="match status" value="1"/>
</dbReference>
<dbReference type="SUPFAM" id="SSF51556">
    <property type="entry name" value="Metallo-dependent hydrolases"/>
    <property type="match status" value="1"/>
</dbReference>
<keyword evidence="3" id="KW-1185">Reference proteome</keyword>